<feature type="transmembrane region" description="Helical" evidence="12">
    <location>
        <begin position="37"/>
        <end position="58"/>
    </location>
</feature>
<dbReference type="OrthoDB" id="9777147at2"/>
<evidence type="ECO:0000256" key="10">
    <source>
        <dbReference type="ARBA" id="ARBA00023264"/>
    </source>
</evidence>
<evidence type="ECO:0000256" key="8">
    <source>
        <dbReference type="ARBA" id="ARBA00023136"/>
    </source>
</evidence>
<feature type="transmembrane region" description="Helical" evidence="12">
    <location>
        <begin position="208"/>
        <end position="240"/>
    </location>
</feature>
<dbReference type="PROSITE" id="PS51257">
    <property type="entry name" value="PROKAR_LIPOPROTEIN"/>
    <property type="match status" value="1"/>
</dbReference>
<feature type="transmembrane region" description="Helical" evidence="12">
    <location>
        <begin position="6"/>
        <end position="25"/>
    </location>
</feature>
<evidence type="ECO:0000256" key="9">
    <source>
        <dbReference type="ARBA" id="ARBA00023209"/>
    </source>
</evidence>
<dbReference type="GO" id="GO:0008654">
    <property type="term" value="P:phospholipid biosynthetic process"/>
    <property type="evidence" value="ECO:0007669"/>
    <property type="project" value="UniProtKB-KW"/>
</dbReference>
<feature type="transmembrane region" description="Helical" evidence="12">
    <location>
        <begin position="78"/>
        <end position="96"/>
    </location>
</feature>
<evidence type="ECO:0000256" key="2">
    <source>
        <dbReference type="ARBA" id="ARBA00010441"/>
    </source>
</evidence>
<dbReference type="EMBL" id="RDOJ01000011">
    <property type="protein sequence ID" value="RLZ09109.1"/>
    <property type="molecule type" value="Genomic_DNA"/>
</dbReference>
<keyword evidence="7" id="KW-0443">Lipid metabolism</keyword>
<keyword evidence="14" id="KW-1185">Reference proteome</keyword>
<comment type="similarity">
    <text evidence="2 11">Belongs to the CDP-alcohol phosphatidyltransferase class-I family.</text>
</comment>
<keyword evidence="9" id="KW-0594">Phospholipid biosynthesis</keyword>
<accession>A0A3L9MET8</accession>
<dbReference type="PANTHER" id="PTHR14269">
    <property type="entry name" value="CDP-DIACYLGLYCEROL--GLYCEROL-3-PHOSPHATE 3-PHOSPHATIDYLTRANSFERASE-RELATED"/>
    <property type="match status" value="1"/>
</dbReference>
<dbReference type="Proteomes" id="UP000275348">
    <property type="component" value="Unassembled WGS sequence"/>
</dbReference>
<name>A0A3L9MET8_9FLAO</name>
<keyword evidence="6 12" id="KW-1133">Transmembrane helix</keyword>
<evidence type="ECO:0000256" key="11">
    <source>
        <dbReference type="RuleBase" id="RU003750"/>
    </source>
</evidence>
<dbReference type="InterPro" id="IPR050324">
    <property type="entry name" value="CDP-alcohol_PTase-I"/>
</dbReference>
<evidence type="ECO:0000313" key="13">
    <source>
        <dbReference type="EMBL" id="RLZ09109.1"/>
    </source>
</evidence>
<dbReference type="InterPro" id="IPR048254">
    <property type="entry name" value="CDP_ALCOHOL_P_TRANSF_CS"/>
</dbReference>
<keyword evidence="10" id="KW-1208">Phospholipid metabolism</keyword>
<keyword evidence="3" id="KW-0444">Lipid biosynthesis</keyword>
<keyword evidence="4 11" id="KW-0808">Transferase</keyword>
<feature type="transmembrane region" description="Helical" evidence="12">
    <location>
        <begin position="108"/>
        <end position="126"/>
    </location>
</feature>
<evidence type="ECO:0000256" key="3">
    <source>
        <dbReference type="ARBA" id="ARBA00022516"/>
    </source>
</evidence>
<evidence type="ECO:0000256" key="12">
    <source>
        <dbReference type="SAM" id="Phobius"/>
    </source>
</evidence>
<evidence type="ECO:0000256" key="6">
    <source>
        <dbReference type="ARBA" id="ARBA00022989"/>
    </source>
</evidence>
<feature type="transmembrane region" description="Helical" evidence="12">
    <location>
        <begin position="171"/>
        <end position="196"/>
    </location>
</feature>
<comment type="caution">
    <text evidence="13">The sequence shown here is derived from an EMBL/GenBank/DDBJ whole genome shotgun (WGS) entry which is preliminary data.</text>
</comment>
<proteinExistence type="inferred from homology"/>
<dbReference type="PANTHER" id="PTHR14269:SF61">
    <property type="entry name" value="CDP-DIACYLGLYCEROL--SERINE O-PHOSPHATIDYLTRANSFERASE"/>
    <property type="match status" value="1"/>
</dbReference>
<comment type="subcellular location">
    <subcellularLocation>
        <location evidence="1">Membrane</location>
        <topology evidence="1">Multi-pass membrane protein</topology>
    </subcellularLocation>
</comment>
<dbReference type="GO" id="GO:0016020">
    <property type="term" value="C:membrane"/>
    <property type="evidence" value="ECO:0007669"/>
    <property type="project" value="UniProtKB-SubCell"/>
</dbReference>
<dbReference type="InterPro" id="IPR000462">
    <property type="entry name" value="CDP-OH_P_trans"/>
</dbReference>
<keyword evidence="8 12" id="KW-0472">Membrane</keyword>
<gene>
    <name evidence="13" type="ORF">EAH69_08835</name>
</gene>
<evidence type="ECO:0000256" key="5">
    <source>
        <dbReference type="ARBA" id="ARBA00022692"/>
    </source>
</evidence>
<organism evidence="13 14">
    <name type="scientific">Faecalibacter macacae</name>
    <dbReference type="NCBI Taxonomy" id="1859289"/>
    <lineage>
        <taxon>Bacteria</taxon>
        <taxon>Pseudomonadati</taxon>
        <taxon>Bacteroidota</taxon>
        <taxon>Flavobacteriia</taxon>
        <taxon>Flavobacteriales</taxon>
        <taxon>Weeksellaceae</taxon>
        <taxon>Faecalibacter</taxon>
    </lineage>
</organism>
<feature type="transmembrane region" description="Helical" evidence="12">
    <location>
        <begin position="138"/>
        <end position="159"/>
    </location>
</feature>
<dbReference type="RefSeq" id="WP_121934836.1">
    <property type="nucleotide sequence ID" value="NZ_RDOJ01000011.1"/>
</dbReference>
<dbReference type="PROSITE" id="PS00379">
    <property type="entry name" value="CDP_ALCOHOL_P_TRANSF"/>
    <property type="match status" value="1"/>
</dbReference>
<protein>
    <submittedName>
        <fullName evidence="13">CDP-alcohol phosphatidyltransferase</fullName>
    </submittedName>
</protein>
<dbReference type="GO" id="GO:0016780">
    <property type="term" value="F:phosphotransferase activity, for other substituted phosphate groups"/>
    <property type="evidence" value="ECO:0007669"/>
    <property type="project" value="InterPro"/>
</dbReference>
<dbReference type="AlphaFoldDB" id="A0A3L9MET8"/>
<keyword evidence="5 12" id="KW-0812">Transmembrane</keyword>
<evidence type="ECO:0000256" key="7">
    <source>
        <dbReference type="ARBA" id="ARBA00023098"/>
    </source>
</evidence>
<sequence>MKLFTIPNYLTLLNLSCGVLSCVLISSSNGNITPQTVTIVMILMMISLVADFLDGMVARLLKQSSPIGGELDSLADCISFGMVPGLMLFAMFNNLSTDFIFENENLKISALSLVALLVPAFSALRLAKFNLDEDQTTYFKGLATPSNTLFIFSIFSLYFNNGKIISPEIDTYLLIAISVIFSILLIVDLPLFAFKFKGLGWQENNYKYIFLIITIALLALFQVAAIPFVILLYVIISILFRKKITNELD</sequence>
<evidence type="ECO:0000313" key="14">
    <source>
        <dbReference type="Proteomes" id="UP000275348"/>
    </source>
</evidence>
<reference evidence="13 14" key="1">
    <citation type="submission" date="2018-10" db="EMBL/GenBank/DDBJ databases">
        <authorList>
            <person name="Chen X."/>
        </authorList>
    </citation>
    <scope>NUCLEOTIDE SEQUENCE [LARGE SCALE GENOMIC DNA]</scope>
    <source>
        <strain evidence="13 14">YIM 102668</strain>
    </source>
</reference>
<dbReference type="Pfam" id="PF01066">
    <property type="entry name" value="CDP-OH_P_transf"/>
    <property type="match status" value="1"/>
</dbReference>
<dbReference type="Gene3D" id="1.20.120.1760">
    <property type="match status" value="1"/>
</dbReference>
<evidence type="ECO:0000256" key="1">
    <source>
        <dbReference type="ARBA" id="ARBA00004141"/>
    </source>
</evidence>
<dbReference type="InterPro" id="IPR043130">
    <property type="entry name" value="CDP-OH_PTrfase_TM_dom"/>
</dbReference>
<evidence type="ECO:0000256" key="4">
    <source>
        <dbReference type="ARBA" id="ARBA00022679"/>
    </source>
</evidence>